<evidence type="ECO:0000256" key="1">
    <source>
        <dbReference type="SAM" id="MobiDB-lite"/>
    </source>
</evidence>
<reference evidence="2 3" key="1">
    <citation type="journal article" date="2017" name="ISME J.">
        <title>Grape pomace compost harbors organohalide-respiring Dehalogenimonas species with novel reductive dehalogenase genes.</title>
        <authorList>
            <person name="Yang Y."/>
            <person name="Higgins S.A."/>
            <person name="Yan J."/>
            <person name="Simsir B."/>
            <person name="Chourey K."/>
            <person name="Iyer R."/>
            <person name="Hettich R.L."/>
            <person name="Baldwin B."/>
            <person name="Ogles D.M."/>
            <person name="Loffler F.E."/>
        </authorList>
    </citation>
    <scope>NUCLEOTIDE SEQUENCE [LARGE SCALE GENOMIC DNA]</scope>
    <source>
        <strain evidence="2 3">GP</strain>
    </source>
</reference>
<organism evidence="2 3">
    <name type="scientific">Dehalogenimonas etheniformans</name>
    <dbReference type="NCBI Taxonomy" id="1536648"/>
    <lineage>
        <taxon>Bacteria</taxon>
        <taxon>Bacillati</taxon>
        <taxon>Chloroflexota</taxon>
        <taxon>Dehalococcoidia</taxon>
        <taxon>Dehalococcoidales</taxon>
        <taxon>Dehalococcoidaceae</taxon>
        <taxon>Dehalogenimonas</taxon>
    </lineage>
</organism>
<sequence>MRTFPINIPSLLQNLGIQRSYQDVMTIKNREDLVRFQRKHLESLLLHAYQKVPYYTRVLNEIRLISGGKVDFDNFNKIPILTKELMKKHRTDLLSTDHKSRHSFTSSTGGSTGEPTLFTQDREYVRWGRVANRYYYDKILGINEGSLKKIILWGSHDEYLHNQKDIVSRSLYSLTNTILLNSFKMTDTDLVQYISIINKFKPDLIRGYASSLFHLCQFIEFNKFQTHHPKIVISSAETLTDEMRNTIEKVWGTKVFNFYGSRETNNLGGECLQGLIHTLGFHEYVEIIKEDGSNAVDGEEGRVVVTNLHNYAMPFIRCDLGDLAVRGPDICSCGSPLPTLRSVTGRSNQILRGCNGIPMSPCFVPYLFYPGCDDSNEGKVQYQKIKQYQLIQESKDHISVKIIVDPNSGKSDFEYIIANIKQALGQEMNVQLNLVDDIEPLPSGKKLYVLSKVEPTVSPNGL</sequence>
<dbReference type="SUPFAM" id="SSF56801">
    <property type="entry name" value="Acetyl-CoA synthetase-like"/>
    <property type="match status" value="1"/>
</dbReference>
<keyword evidence="3" id="KW-1185">Reference proteome</keyword>
<gene>
    <name evidence="2" type="ORF">JP09_008740</name>
</gene>
<dbReference type="InterPro" id="IPR042099">
    <property type="entry name" value="ANL_N_sf"/>
</dbReference>
<dbReference type="Gene3D" id="3.40.50.12780">
    <property type="entry name" value="N-terminal domain of ligase-like"/>
    <property type="match status" value="1"/>
</dbReference>
<feature type="region of interest" description="Disordered" evidence="1">
    <location>
        <begin position="97"/>
        <end position="116"/>
    </location>
</feature>
<dbReference type="Proteomes" id="UP000235653">
    <property type="component" value="Unassembled WGS sequence"/>
</dbReference>
<dbReference type="PANTHER" id="PTHR36932">
    <property type="entry name" value="CAPSULAR POLYSACCHARIDE BIOSYNTHESIS PROTEIN"/>
    <property type="match status" value="1"/>
</dbReference>
<evidence type="ECO:0000313" key="3">
    <source>
        <dbReference type="Proteomes" id="UP000235653"/>
    </source>
</evidence>
<dbReference type="InterPro" id="IPR053158">
    <property type="entry name" value="CapK_Type1_Caps_Biosynth"/>
</dbReference>
<evidence type="ECO:0000313" key="2">
    <source>
        <dbReference type="EMBL" id="PPD57809.1"/>
    </source>
</evidence>
<dbReference type="PANTHER" id="PTHR36932:SF1">
    <property type="entry name" value="CAPSULAR POLYSACCHARIDE BIOSYNTHESIS PROTEIN"/>
    <property type="match status" value="1"/>
</dbReference>
<protein>
    <submittedName>
        <fullName evidence="2">Phenylacetate--CoA ligase family protein</fullName>
    </submittedName>
</protein>
<accession>A0A2P5P6A8</accession>
<dbReference type="GO" id="GO:0016874">
    <property type="term" value="F:ligase activity"/>
    <property type="evidence" value="ECO:0007669"/>
    <property type="project" value="UniProtKB-KW"/>
</dbReference>
<dbReference type="AlphaFoldDB" id="A0A2P5P6A8"/>
<proteinExistence type="predicted"/>
<keyword evidence="2" id="KW-0436">Ligase</keyword>
<dbReference type="OrthoDB" id="580775at2"/>
<name>A0A2P5P6A8_9CHLR</name>
<comment type="caution">
    <text evidence="2">The sequence shown here is derived from an EMBL/GenBank/DDBJ whole genome shotgun (WGS) entry which is preliminary data.</text>
</comment>
<dbReference type="EMBL" id="JQAN02000011">
    <property type="protein sequence ID" value="PPD57809.1"/>
    <property type="molecule type" value="Genomic_DNA"/>
</dbReference>